<protein>
    <recommendedName>
        <fullName evidence="5">UDP-glucuronosyltransferase</fullName>
        <ecNumber evidence="5">2.4.1.17</ecNumber>
    </recommendedName>
</protein>
<keyword evidence="5" id="KW-0732">Signal</keyword>
<evidence type="ECO:0000313" key="7">
    <source>
        <dbReference type="Proteomes" id="UP001295444"/>
    </source>
</evidence>
<keyword evidence="5" id="KW-0472">Membrane</keyword>
<dbReference type="Proteomes" id="UP001295444">
    <property type="component" value="Chromosome 09"/>
</dbReference>
<dbReference type="AlphaFoldDB" id="A0AAD1WPY6"/>
<feature type="chain" id="PRO_5041768994" description="UDP-glucuronosyltransferase" evidence="5">
    <location>
        <begin position="25"/>
        <end position="532"/>
    </location>
</feature>
<accession>A0AAD1WPY6</accession>
<proteinExistence type="inferred from homology"/>
<dbReference type="InterPro" id="IPR050271">
    <property type="entry name" value="UDP-glycosyltransferase"/>
</dbReference>
<dbReference type="EC" id="2.4.1.17" evidence="5"/>
<comment type="subcellular location">
    <subcellularLocation>
        <location evidence="5">Membrane</location>
        <topology evidence="5">Single-pass membrane protein</topology>
    </subcellularLocation>
</comment>
<evidence type="ECO:0000256" key="3">
    <source>
        <dbReference type="ARBA" id="ARBA00022679"/>
    </source>
</evidence>
<keyword evidence="5" id="KW-0812">Transmembrane</keyword>
<organism evidence="6 7">
    <name type="scientific">Pelobates cultripes</name>
    <name type="common">Western spadefoot toad</name>
    <dbReference type="NCBI Taxonomy" id="61616"/>
    <lineage>
        <taxon>Eukaryota</taxon>
        <taxon>Metazoa</taxon>
        <taxon>Chordata</taxon>
        <taxon>Craniata</taxon>
        <taxon>Vertebrata</taxon>
        <taxon>Euteleostomi</taxon>
        <taxon>Amphibia</taxon>
        <taxon>Batrachia</taxon>
        <taxon>Anura</taxon>
        <taxon>Pelobatoidea</taxon>
        <taxon>Pelobatidae</taxon>
        <taxon>Pelobates</taxon>
    </lineage>
</organism>
<dbReference type="InterPro" id="IPR002213">
    <property type="entry name" value="UDP_glucos_trans"/>
</dbReference>
<dbReference type="Gene3D" id="3.40.50.2000">
    <property type="entry name" value="Glycogen Phosphorylase B"/>
    <property type="match status" value="1"/>
</dbReference>
<feature type="signal peptide" evidence="5">
    <location>
        <begin position="1"/>
        <end position="24"/>
    </location>
</feature>
<dbReference type="PROSITE" id="PS00375">
    <property type="entry name" value="UDPGT"/>
    <property type="match status" value="1"/>
</dbReference>
<evidence type="ECO:0000256" key="2">
    <source>
        <dbReference type="ARBA" id="ARBA00022676"/>
    </source>
</evidence>
<gene>
    <name evidence="6" type="ORF">PECUL_23A015307</name>
</gene>
<feature type="transmembrane region" description="Helical" evidence="5">
    <location>
        <begin position="486"/>
        <end position="510"/>
    </location>
</feature>
<name>A0AAD1WPY6_PELCU</name>
<dbReference type="GO" id="GO:0016020">
    <property type="term" value="C:membrane"/>
    <property type="evidence" value="ECO:0007669"/>
    <property type="project" value="UniProtKB-SubCell"/>
</dbReference>
<evidence type="ECO:0000256" key="1">
    <source>
        <dbReference type="ARBA" id="ARBA00009995"/>
    </source>
</evidence>
<keyword evidence="7" id="KW-1185">Reference proteome</keyword>
<comment type="catalytic activity">
    <reaction evidence="5">
        <text>glucuronate acceptor + UDP-alpha-D-glucuronate = acceptor beta-D-glucuronoside + UDP + H(+)</text>
        <dbReference type="Rhea" id="RHEA:21032"/>
        <dbReference type="ChEBI" id="CHEBI:15378"/>
        <dbReference type="ChEBI" id="CHEBI:58052"/>
        <dbReference type="ChEBI" id="CHEBI:58223"/>
        <dbReference type="ChEBI" id="CHEBI:132367"/>
        <dbReference type="ChEBI" id="CHEBI:132368"/>
        <dbReference type="EC" id="2.4.1.17"/>
    </reaction>
</comment>
<dbReference type="InterPro" id="IPR035595">
    <property type="entry name" value="UDP_glycos_trans_CS"/>
</dbReference>
<comment type="similarity">
    <text evidence="1 4">Belongs to the UDP-glycosyltransferase family.</text>
</comment>
<dbReference type="Pfam" id="PF00201">
    <property type="entry name" value="UDPGT"/>
    <property type="match status" value="1"/>
</dbReference>
<evidence type="ECO:0000256" key="4">
    <source>
        <dbReference type="RuleBase" id="RU003718"/>
    </source>
</evidence>
<keyword evidence="3 4" id="KW-0808">Transferase</keyword>
<dbReference type="FunFam" id="3.40.50.2000:FF:000021">
    <property type="entry name" value="UDP-glucuronosyltransferase"/>
    <property type="match status" value="1"/>
</dbReference>
<dbReference type="PANTHER" id="PTHR48043:SF63">
    <property type="entry name" value="UDP GLUCURONOSYLTRANSFERASE 5 FAMILY, POLYPEPTIDE F1-RELATED"/>
    <property type="match status" value="1"/>
</dbReference>
<evidence type="ECO:0000313" key="6">
    <source>
        <dbReference type="EMBL" id="CAH2316543.1"/>
    </source>
</evidence>
<evidence type="ECO:0000256" key="5">
    <source>
        <dbReference type="RuleBase" id="RU362059"/>
    </source>
</evidence>
<dbReference type="EMBL" id="OW240920">
    <property type="protein sequence ID" value="CAH2316543.1"/>
    <property type="molecule type" value="Genomic_DNA"/>
</dbReference>
<dbReference type="PANTHER" id="PTHR48043">
    <property type="entry name" value="EG:EG0003.4 PROTEIN-RELATED"/>
    <property type="match status" value="1"/>
</dbReference>
<keyword evidence="2 4" id="KW-0328">Glycosyltransferase</keyword>
<dbReference type="GO" id="GO:0015020">
    <property type="term" value="F:glucuronosyltransferase activity"/>
    <property type="evidence" value="ECO:0007669"/>
    <property type="project" value="UniProtKB-EC"/>
</dbReference>
<dbReference type="CDD" id="cd03784">
    <property type="entry name" value="GT1_Gtf-like"/>
    <property type="match status" value="1"/>
</dbReference>
<reference evidence="6" key="1">
    <citation type="submission" date="2022-03" db="EMBL/GenBank/DDBJ databases">
        <authorList>
            <person name="Alioto T."/>
            <person name="Alioto T."/>
            <person name="Gomez Garrido J."/>
        </authorList>
    </citation>
    <scope>NUCLEOTIDE SEQUENCE</scope>
</reference>
<keyword evidence="5" id="KW-1133">Transmembrane helix</keyword>
<dbReference type="SUPFAM" id="SSF53756">
    <property type="entry name" value="UDP-Glycosyltransferase/glycogen phosphorylase"/>
    <property type="match status" value="1"/>
</dbReference>
<sequence>MASPIQLMSVSALIFVLCLPTAQTGRILVIPVDGSHWINIKILMMELIKQSHELTVLVPSNSLYIDQSSEDFHIEIVPVTDSHALTRDQFEEFALNWIISNAFPKDPSTFSLAWDFIKTIKTGTSVVSLLSNLFENKDLMERLGTAGFDLVLADPYTVGGVMLSNYLKLPLVFFGRWMPSEDIHFAIAPSPLSYVPVINSRVTDRMTFSERMKNVLLYTLYLVSTRFFVYPKYDELSKRYLGTDLTVLEMYQRADIYLMKVDFVFEFPRPTMPNVVYIGGFQCQASKPLAQEFQEFMDSSEQGVVIFSLGTILKTLPLNIAREIAAGLAQLPERVIWRYTGEQPDTLGNNTKTVNWLPQNDLLGHPNTKAFLAHGGENGVYEAIYNGVPIVGIPIFGDQYENLLRLKAKGAAVMLESLMNVSSRDIVNAVRLVIDDPSYRDAMRNLSKLHRDTPIPPLDAAVFWTEFAMRHGGAGHLKATGNNLPWYQYYLLDVILALVLTVSVCLYLVWRVLKAIIRRTCCPRRSRKNKRD</sequence>